<dbReference type="Gene3D" id="1.10.10.10">
    <property type="entry name" value="Winged helix-like DNA-binding domain superfamily/Winged helix DNA-binding domain"/>
    <property type="match status" value="1"/>
</dbReference>
<evidence type="ECO:0000256" key="3">
    <source>
        <dbReference type="ARBA" id="ARBA00022691"/>
    </source>
</evidence>
<feature type="region of interest" description="Disordered" evidence="4">
    <location>
        <begin position="346"/>
        <end position="368"/>
    </location>
</feature>
<name>A0ABW2JXI2_9ACTN</name>
<keyword evidence="3" id="KW-0949">S-adenosyl-L-methionine</keyword>
<proteinExistence type="predicted"/>
<feature type="compositionally biased region" description="Low complexity" evidence="4">
    <location>
        <begin position="348"/>
        <end position="368"/>
    </location>
</feature>
<dbReference type="Proteomes" id="UP001596523">
    <property type="component" value="Unassembled WGS sequence"/>
</dbReference>
<dbReference type="PIRSF" id="PIRSF005739">
    <property type="entry name" value="O-mtase"/>
    <property type="match status" value="1"/>
</dbReference>
<dbReference type="InterPro" id="IPR036388">
    <property type="entry name" value="WH-like_DNA-bd_sf"/>
</dbReference>
<evidence type="ECO:0000313" key="8">
    <source>
        <dbReference type="Proteomes" id="UP001596523"/>
    </source>
</evidence>
<keyword evidence="2" id="KW-0808">Transferase</keyword>
<accession>A0ABW2JXI2</accession>
<dbReference type="Gene3D" id="1.10.287.1350">
    <property type="match status" value="1"/>
</dbReference>
<evidence type="ECO:0000256" key="1">
    <source>
        <dbReference type="ARBA" id="ARBA00022603"/>
    </source>
</evidence>
<dbReference type="GO" id="GO:0008168">
    <property type="term" value="F:methyltransferase activity"/>
    <property type="evidence" value="ECO:0007669"/>
    <property type="project" value="UniProtKB-KW"/>
</dbReference>
<dbReference type="SUPFAM" id="SSF53335">
    <property type="entry name" value="S-adenosyl-L-methionine-dependent methyltransferases"/>
    <property type="match status" value="1"/>
</dbReference>
<feature type="domain" description="O-methyltransferase C-terminal" evidence="5">
    <location>
        <begin position="120"/>
        <end position="328"/>
    </location>
</feature>
<dbReference type="InterPro" id="IPR016461">
    <property type="entry name" value="COMT-like"/>
</dbReference>
<dbReference type="GO" id="GO:0032259">
    <property type="term" value="P:methylation"/>
    <property type="evidence" value="ECO:0007669"/>
    <property type="project" value="UniProtKB-KW"/>
</dbReference>
<dbReference type="EMBL" id="JBHTCF010000029">
    <property type="protein sequence ID" value="MFC7310177.1"/>
    <property type="molecule type" value="Genomic_DNA"/>
</dbReference>
<keyword evidence="1 7" id="KW-0489">Methyltransferase</keyword>
<organism evidence="7 8">
    <name type="scientific">Streptomyces monticola</name>
    <dbReference type="NCBI Taxonomy" id="2666263"/>
    <lineage>
        <taxon>Bacteria</taxon>
        <taxon>Bacillati</taxon>
        <taxon>Actinomycetota</taxon>
        <taxon>Actinomycetes</taxon>
        <taxon>Kitasatosporales</taxon>
        <taxon>Streptomycetaceae</taxon>
        <taxon>Streptomyces</taxon>
    </lineage>
</organism>
<dbReference type="Pfam" id="PF00891">
    <property type="entry name" value="Methyltransf_2"/>
    <property type="match status" value="1"/>
</dbReference>
<feature type="domain" description="O-methyltransferase dimerisation" evidence="6">
    <location>
        <begin position="24"/>
        <end position="94"/>
    </location>
</feature>
<dbReference type="InterPro" id="IPR029063">
    <property type="entry name" value="SAM-dependent_MTases_sf"/>
</dbReference>
<dbReference type="Pfam" id="PF08100">
    <property type="entry name" value="Dimerisation"/>
    <property type="match status" value="1"/>
</dbReference>
<dbReference type="PANTHER" id="PTHR43712:SF2">
    <property type="entry name" value="O-METHYLTRANSFERASE CICE"/>
    <property type="match status" value="1"/>
</dbReference>
<dbReference type="RefSeq" id="WP_381840190.1">
    <property type="nucleotide sequence ID" value="NZ_JBHTCF010000029.1"/>
</dbReference>
<dbReference type="Gene3D" id="3.40.50.150">
    <property type="entry name" value="Vaccinia Virus protein VP39"/>
    <property type="match status" value="1"/>
</dbReference>
<evidence type="ECO:0000256" key="4">
    <source>
        <dbReference type="SAM" id="MobiDB-lite"/>
    </source>
</evidence>
<dbReference type="InterPro" id="IPR012967">
    <property type="entry name" value="COMT_dimerisation"/>
</dbReference>
<reference evidence="8" key="1">
    <citation type="journal article" date="2019" name="Int. J. Syst. Evol. Microbiol.">
        <title>The Global Catalogue of Microorganisms (GCM) 10K type strain sequencing project: providing services to taxonomists for standard genome sequencing and annotation.</title>
        <authorList>
            <consortium name="The Broad Institute Genomics Platform"/>
            <consortium name="The Broad Institute Genome Sequencing Center for Infectious Disease"/>
            <person name="Wu L."/>
            <person name="Ma J."/>
        </authorList>
    </citation>
    <scope>NUCLEOTIDE SEQUENCE [LARGE SCALE GENOMIC DNA]</scope>
    <source>
        <strain evidence="8">SYNS20</strain>
    </source>
</reference>
<dbReference type="PANTHER" id="PTHR43712">
    <property type="entry name" value="PUTATIVE (AFU_ORTHOLOGUE AFUA_4G14580)-RELATED"/>
    <property type="match status" value="1"/>
</dbReference>
<evidence type="ECO:0000256" key="2">
    <source>
        <dbReference type="ARBA" id="ARBA00022679"/>
    </source>
</evidence>
<protein>
    <submittedName>
        <fullName evidence="7">Methyltransferase</fullName>
    </submittedName>
</protein>
<dbReference type="PROSITE" id="PS51683">
    <property type="entry name" value="SAM_OMT_II"/>
    <property type="match status" value="1"/>
</dbReference>
<gene>
    <name evidence="7" type="ORF">ACFQVC_38945</name>
</gene>
<comment type="caution">
    <text evidence="7">The sequence shown here is derived from an EMBL/GenBank/DDBJ whole genome shotgun (WGS) entry which is preliminary data.</text>
</comment>
<dbReference type="SUPFAM" id="SSF46785">
    <property type="entry name" value="Winged helix' DNA-binding domain"/>
    <property type="match status" value="1"/>
</dbReference>
<sequence>MNSTAVERTPAERMRLRAALIERIGGYMTAHSIGLAAELGLADLIKDGIRDSKELAAESGTHEPSLRRLLRTLAAVGITTEPEPGRFALTDVGAQLRSDSPDSLRAFSRVFCHPSLFAAWAGLGHTVSTGEPGYDQVFGKDFYSHLSEQADLSALFNEAMGEESRIAAGQLAAGYDFSGVEKVVDLGGGDGTLLAAVLPRYPQLRGVVFDSQSGVAEAPGVLKEAGVTDRCEVVAGDFFQDIPGDGDLYIIKSVFQDWSDEDSVALLHSVRGQIPESATLLIVGTVLPETASPEHPIMFFTDLNMLVNTGGRERTESEFRAMLAATGFAVESVGIGAAGPLSIIKATPAPDSAPASGSAPGSGSDSAR</sequence>
<keyword evidence="8" id="KW-1185">Reference proteome</keyword>
<dbReference type="InterPro" id="IPR036390">
    <property type="entry name" value="WH_DNA-bd_sf"/>
</dbReference>
<dbReference type="InterPro" id="IPR001077">
    <property type="entry name" value="COMT_C"/>
</dbReference>
<evidence type="ECO:0000259" key="5">
    <source>
        <dbReference type="Pfam" id="PF00891"/>
    </source>
</evidence>
<evidence type="ECO:0000259" key="6">
    <source>
        <dbReference type="Pfam" id="PF08100"/>
    </source>
</evidence>
<evidence type="ECO:0000313" key="7">
    <source>
        <dbReference type="EMBL" id="MFC7310177.1"/>
    </source>
</evidence>